<keyword evidence="1" id="KW-1133">Transmembrane helix</keyword>
<dbReference type="RefSeq" id="WP_138192506.1">
    <property type="nucleotide sequence ID" value="NZ_VBWP01000015.1"/>
</dbReference>
<feature type="transmembrane region" description="Helical" evidence="1">
    <location>
        <begin position="74"/>
        <end position="94"/>
    </location>
</feature>
<accession>A0A5R8Q7X7</accession>
<dbReference type="AlphaFoldDB" id="A0A5R8Q7X7"/>
<gene>
    <name evidence="2" type="ORF">FEZ08_11425</name>
</gene>
<dbReference type="Proteomes" id="UP000306912">
    <property type="component" value="Unassembled WGS sequence"/>
</dbReference>
<evidence type="ECO:0000256" key="1">
    <source>
        <dbReference type="SAM" id="Phobius"/>
    </source>
</evidence>
<proteinExistence type="predicted"/>
<name>A0A5R8Q7X7_9FIRM</name>
<evidence type="ECO:0000313" key="2">
    <source>
        <dbReference type="EMBL" id="TLG71157.1"/>
    </source>
</evidence>
<feature type="transmembrane region" description="Helical" evidence="1">
    <location>
        <begin position="37"/>
        <end position="62"/>
    </location>
</feature>
<organism evidence="2 3">
    <name type="scientific">Culicoidibacter larvae</name>
    <dbReference type="NCBI Taxonomy" id="2579976"/>
    <lineage>
        <taxon>Bacteria</taxon>
        <taxon>Bacillati</taxon>
        <taxon>Bacillota</taxon>
        <taxon>Culicoidibacteria</taxon>
        <taxon>Culicoidibacterales</taxon>
        <taxon>Culicoidibacteraceae</taxon>
        <taxon>Culicoidibacter</taxon>
    </lineage>
</organism>
<dbReference type="InParanoid" id="A0A5R8Q7X7"/>
<evidence type="ECO:0000313" key="3">
    <source>
        <dbReference type="Proteomes" id="UP000306912"/>
    </source>
</evidence>
<protein>
    <submittedName>
        <fullName evidence="2">Uncharacterized protein</fullName>
    </submittedName>
</protein>
<keyword evidence="1" id="KW-0472">Membrane</keyword>
<dbReference type="EMBL" id="VBWP01000015">
    <property type="protein sequence ID" value="TLG71157.1"/>
    <property type="molecule type" value="Genomic_DNA"/>
</dbReference>
<keyword evidence="1" id="KW-0812">Transmembrane</keyword>
<keyword evidence="3" id="KW-1185">Reference proteome</keyword>
<dbReference type="Pfam" id="PF04956">
    <property type="entry name" value="TrbC"/>
    <property type="match status" value="1"/>
</dbReference>
<reference evidence="2 3" key="1">
    <citation type="submission" date="2019-05" db="EMBL/GenBank/DDBJ databases">
        <title>Culicoidintestinum kansasii gen. nov., sp. nov. from the gastrointestinal tract of the biting midge, Culicoides sonorensis.</title>
        <authorList>
            <person name="Neupane S."/>
            <person name="Ghosh A."/>
            <person name="Gunther S."/>
            <person name="Martin K."/>
            <person name="Zurek L."/>
        </authorList>
    </citation>
    <scope>NUCLEOTIDE SEQUENCE [LARGE SCALE GENOMIC DNA]</scope>
    <source>
        <strain evidence="2 3">CS-1</strain>
    </source>
</reference>
<comment type="caution">
    <text evidence="2">The sequence shown here is derived from an EMBL/GenBank/DDBJ whole genome shotgun (WGS) entry which is preliminary data.</text>
</comment>
<sequence>MQTMIYQKLQAAQAFLSRYEPSMPAEAEQITNTIDTWVAIGKYICGGLFVLVIMGVGLGMWLAPDEFSKHKKKILVIAGGALLIFGAAFIAATIQQTIAG</sequence>
<dbReference type="InterPro" id="IPR007039">
    <property type="entry name" value="TrbC/VirB2"/>
</dbReference>